<sequence length="37" mass="4214">MLLVEHFSKLIGHHTYQIVDCVDEQFRVPCTAAGINQ</sequence>
<name>A0A291BAU2_9GAMM</name>
<evidence type="ECO:0000313" key="1">
    <source>
        <dbReference type="EMBL" id="ATF10130.1"/>
    </source>
</evidence>
<dbReference type="EMBL" id="CP020661">
    <property type="protein sequence ID" value="ATF10130.1"/>
    <property type="molecule type" value="Genomic_DNA"/>
</dbReference>
<dbReference type="KEGG" id="elux:BTN50_1694"/>
<evidence type="ECO:0000313" key="2">
    <source>
        <dbReference type="Proteomes" id="UP000218160"/>
    </source>
</evidence>
<protein>
    <submittedName>
        <fullName evidence="1">Uncharacterized protein</fullName>
    </submittedName>
</protein>
<gene>
    <name evidence="1" type="ORF">BTN50_1694</name>
</gene>
<dbReference type="Proteomes" id="UP000218160">
    <property type="component" value="Plasmid pCC1"/>
</dbReference>
<reference evidence="2" key="1">
    <citation type="submission" date="2017-04" db="EMBL/GenBank/DDBJ databases">
        <title>Genome evolution of the luminous symbionts of deep sea anglerfish.</title>
        <authorList>
            <person name="Hendry T.A."/>
        </authorList>
    </citation>
    <scope>NUCLEOTIDE SEQUENCE [LARGE SCALE GENOMIC DNA]</scope>
    <source>
        <plasmid evidence="2">pcc1</plasmid>
    </source>
</reference>
<geneLocation type="plasmid" evidence="2">
    <name>pcc1</name>
</geneLocation>
<keyword evidence="1" id="KW-0614">Plasmid</keyword>
<organism evidence="1 2">
    <name type="scientific">Candidatus Enterovibrio altilux</name>
    <dbReference type="NCBI Taxonomy" id="1927128"/>
    <lineage>
        <taxon>Bacteria</taxon>
        <taxon>Pseudomonadati</taxon>
        <taxon>Pseudomonadota</taxon>
        <taxon>Gammaproteobacteria</taxon>
        <taxon>Vibrionales</taxon>
        <taxon>Vibrionaceae</taxon>
        <taxon>Enterovibrio</taxon>
    </lineage>
</organism>
<dbReference type="AlphaFoldDB" id="A0A291BAU2"/>
<accession>A0A291BAU2</accession>
<proteinExistence type="predicted"/>
<keyword evidence="2" id="KW-1185">Reference proteome</keyword>